<dbReference type="PANTHER" id="PTHR47332">
    <property type="entry name" value="SET DOMAIN-CONTAINING PROTEIN 5"/>
    <property type="match status" value="1"/>
</dbReference>
<proteinExistence type="predicted"/>
<dbReference type="Proteomes" id="UP000799441">
    <property type="component" value="Unassembled WGS sequence"/>
</dbReference>
<evidence type="ECO:0000313" key="1">
    <source>
        <dbReference type="EMBL" id="KAF2724464.1"/>
    </source>
</evidence>
<dbReference type="InterPro" id="IPR053185">
    <property type="entry name" value="SET_domain_protein"/>
</dbReference>
<organism evidence="1 2">
    <name type="scientific">Polychaeton citri CBS 116435</name>
    <dbReference type="NCBI Taxonomy" id="1314669"/>
    <lineage>
        <taxon>Eukaryota</taxon>
        <taxon>Fungi</taxon>
        <taxon>Dikarya</taxon>
        <taxon>Ascomycota</taxon>
        <taxon>Pezizomycotina</taxon>
        <taxon>Dothideomycetes</taxon>
        <taxon>Dothideomycetidae</taxon>
        <taxon>Capnodiales</taxon>
        <taxon>Capnodiaceae</taxon>
        <taxon>Polychaeton</taxon>
    </lineage>
</organism>
<protein>
    <submittedName>
        <fullName evidence="1">Uncharacterized protein</fullName>
    </submittedName>
</protein>
<name>A0A9P4QDL1_9PEZI</name>
<gene>
    <name evidence="1" type="ORF">K431DRAFT_144982</name>
</gene>
<reference evidence="1" key="1">
    <citation type="journal article" date="2020" name="Stud. Mycol.">
        <title>101 Dothideomycetes genomes: a test case for predicting lifestyles and emergence of pathogens.</title>
        <authorList>
            <person name="Haridas S."/>
            <person name="Albert R."/>
            <person name="Binder M."/>
            <person name="Bloem J."/>
            <person name="Labutti K."/>
            <person name="Salamov A."/>
            <person name="Andreopoulos B."/>
            <person name="Baker S."/>
            <person name="Barry K."/>
            <person name="Bills G."/>
            <person name="Bluhm B."/>
            <person name="Cannon C."/>
            <person name="Castanera R."/>
            <person name="Culley D."/>
            <person name="Daum C."/>
            <person name="Ezra D."/>
            <person name="Gonzalez J."/>
            <person name="Henrissat B."/>
            <person name="Kuo A."/>
            <person name="Liang C."/>
            <person name="Lipzen A."/>
            <person name="Lutzoni F."/>
            <person name="Magnuson J."/>
            <person name="Mondo S."/>
            <person name="Nolan M."/>
            <person name="Ohm R."/>
            <person name="Pangilinan J."/>
            <person name="Park H.-J."/>
            <person name="Ramirez L."/>
            <person name="Alfaro M."/>
            <person name="Sun H."/>
            <person name="Tritt A."/>
            <person name="Yoshinaga Y."/>
            <person name="Zwiers L.-H."/>
            <person name="Turgeon B."/>
            <person name="Goodwin S."/>
            <person name="Spatafora J."/>
            <person name="Crous P."/>
            <person name="Grigoriev I."/>
        </authorList>
    </citation>
    <scope>NUCLEOTIDE SEQUENCE</scope>
    <source>
        <strain evidence="1">CBS 116435</strain>
    </source>
</reference>
<evidence type="ECO:0000313" key="2">
    <source>
        <dbReference type="Proteomes" id="UP000799441"/>
    </source>
</evidence>
<keyword evidence="2" id="KW-1185">Reference proteome</keyword>
<dbReference type="PANTHER" id="PTHR47332:SF4">
    <property type="entry name" value="SET DOMAIN-CONTAINING PROTEIN 5"/>
    <property type="match status" value="1"/>
</dbReference>
<dbReference type="AlphaFoldDB" id="A0A9P4QDL1"/>
<sequence length="237" mass="27279">MPLEQFEKTLASKLKSLSKVEQRQFLSLHNNFPDKCTFGGITKTNALPCGSESPVGGVYPTISLINHSSFPNSHNNWNEAKGQETIHNPSYPTGRRDHYRQQYRWPFRKAKAPRKRRSTSEACLRDCYKLFELLRQEYSGSAGILVARLCYDAFQITVAHADQARASMFAERAYEARTAYEGGDSPLAERMEKLMRNPTSHASYGSCSTRWKTRKEVIPKDVDVLEFDKWLWRRADF</sequence>
<dbReference type="OrthoDB" id="265717at2759"/>
<comment type="caution">
    <text evidence="1">The sequence shown here is derived from an EMBL/GenBank/DDBJ whole genome shotgun (WGS) entry which is preliminary data.</text>
</comment>
<dbReference type="EMBL" id="MU003771">
    <property type="protein sequence ID" value="KAF2724464.1"/>
    <property type="molecule type" value="Genomic_DNA"/>
</dbReference>
<accession>A0A9P4QDL1</accession>